<keyword evidence="3" id="KW-1185">Reference proteome</keyword>
<dbReference type="RefSeq" id="WP_224455614.1">
    <property type="nucleotide sequence ID" value="NZ_BAAAGG010000006.1"/>
</dbReference>
<proteinExistence type="predicted"/>
<reference evidence="3" key="1">
    <citation type="journal article" date="2019" name="Int. J. Syst. Evol. Microbiol.">
        <title>The Global Catalogue of Microorganisms (GCM) 10K type strain sequencing project: providing services to taxonomists for standard genome sequencing and annotation.</title>
        <authorList>
            <consortium name="The Broad Institute Genomics Platform"/>
            <consortium name="The Broad Institute Genome Sequencing Center for Infectious Disease"/>
            <person name="Wu L."/>
            <person name="Ma J."/>
        </authorList>
    </citation>
    <scope>NUCLEOTIDE SEQUENCE [LARGE SCALE GENOMIC DNA]</scope>
    <source>
        <strain evidence="3">JCM 16231</strain>
    </source>
</reference>
<keyword evidence="1" id="KW-1133">Transmembrane helix</keyword>
<dbReference type="SUPFAM" id="SSF56935">
    <property type="entry name" value="Porins"/>
    <property type="match status" value="1"/>
</dbReference>
<organism evidence="2 3">
    <name type="scientific">Psychroflexus lacisalsi</name>
    <dbReference type="NCBI Taxonomy" id="503928"/>
    <lineage>
        <taxon>Bacteria</taxon>
        <taxon>Pseudomonadati</taxon>
        <taxon>Bacteroidota</taxon>
        <taxon>Flavobacteriia</taxon>
        <taxon>Flavobacteriales</taxon>
        <taxon>Flavobacteriaceae</taxon>
        <taxon>Psychroflexus</taxon>
    </lineage>
</organism>
<keyword evidence="1" id="KW-0812">Transmembrane</keyword>
<dbReference type="InterPro" id="IPR008969">
    <property type="entry name" value="CarboxyPept-like_regulatory"/>
</dbReference>
<evidence type="ECO:0000313" key="3">
    <source>
        <dbReference type="Proteomes" id="UP001500185"/>
    </source>
</evidence>
<sequence>MGRRNKRRLDFSLTIVIIFLFQILCFSQIVISGSVKDEKDNVFSVSVILKDSLSKFIIEYTYSDNDGNYQLKINKSGKFNMLFASLGYQSKTVPIVISPNQDNLEIDVILIEKSMDLDEVIILAERPIRVQNDTITFKSKYFTDGTEQTVEDLLRRIPGLQIDSEGTIKVGNQEIEKLMVDGDDLFERGYKLLSKNMPAYPIEEVEVLKNYSNNRLLKGVEDSEKVALNLKLDEKSKRIWFGNIEAGHGNDGFYELKTNLMNFGKKNKYYFLTNFNSTGYDATGDINQLIRPIRYNEPASIGGNQQVRDLVSLAPPQLNFKRRRTNFNNAELVSLNAIFNPTEKLKIKTLGFFNADETDFFQTNVQNVTLNDVNFTNTENFQLKNRKLVGFGKLDFVYDFSKTEMLESTTKYNSGNFDDDSNLLFNGISTREDLSHTNTLFDQKLSYSNKFKEKKVFLLTGRFIDETTPQTYRLNQFFYEDLFPNQSADNVRQISNNKMQYIGVNAHLLDRKANDDLFEVQVWNELRIDHLQTSLELLEDDVVSNRPDGYQNQTSYTVNDLYLKSKYRYSINDFAIIGQVNFHQLFNRLEIANTSESESPFFINPILSLDWKINDKNKLRSAYSYNRTNAKILDVYSNFVLTGFRPFNRGTGEFNQLDATSLTFNYELGNWSSRFFANTFVLYSQNHDFFSTNTFIDQNFTQSSKILIQDREFISINTKVDYYLKFISSNIKLDLSYSQSEFKNIVNDSDLRQVESTTIGYGLELRSGFTGWFNYHLGTKWTNNEIRTTIQNSFTDNVSFLDLTFILNKRFNIQMESERYEFGNINQDNVYYFADLEAQYKLKKDKWTLGLSGKNLFNTRQFRNFNISDIGSTTTTYRLLPRYVLLKALYRF</sequence>
<name>A0ABN1KAR5_9FLAO</name>
<accession>A0ABN1KAR5</accession>
<dbReference type="Pfam" id="PF13715">
    <property type="entry name" value="CarbopepD_reg_2"/>
    <property type="match status" value="1"/>
</dbReference>
<dbReference type="SUPFAM" id="SSF49464">
    <property type="entry name" value="Carboxypeptidase regulatory domain-like"/>
    <property type="match status" value="1"/>
</dbReference>
<evidence type="ECO:0008006" key="4">
    <source>
        <dbReference type="Google" id="ProtNLM"/>
    </source>
</evidence>
<dbReference type="Proteomes" id="UP001500185">
    <property type="component" value="Unassembled WGS sequence"/>
</dbReference>
<comment type="caution">
    <text evidence="2">The sequence shown here is derived from an EMBL/GenBank/DDBJ whole genome shotgun (WGS) entry which is preliminary data.</text>
</comment>
<protein>
    <recommendedName>
        <fullName evidence="4">TonB-dependent receptor</fullName>
    </recommendedName>
</protein>
<keyword evidence="1" id="KW-0472">Membrane</keyword>
<evidence type="ECO:0000313" key="2">
    <source>
        <dbReference type="EMBL" id="GAA0760470.1"/>
    </source>
</evidence>
<gene>
    <name evidence="2" type="ORF">GCM10009433_19640</name>
</gene>
<dbReference type="EMBL" id="BAAAGG010000006">
    <property type="protein sequence ID" value="GAA0760470.1"/>
    <property type="molecule type" value="Genomic_DNA"/>
</dbReference>
<evidence type="ECO:0000256" key="1">
    <source>
        <dbReference type="SAM" id="Phobius"/>
    </source>
</evidence>
<feature type="transmembrane region" description="Helical" evidence="1">
    <location>
        <begin position="12"/>
        <end position="31"/>
    </location>
</feature>